<accession>A0AAV3QJR0</accession>
<dbReference type="EMBL" id="BAABME010005005">
    <property type="protein sequence ID" value="GAA0164317.1"/>
    <property type="molecule type" value="Genomic_DNA"/>
</dbReference>
<comment type="caution">
    <text evidence="2">The sequence shown here is derived from an EMBL/GenBank/DDBJ whole genome shotgun (WGS) entry which is preliminary data.</text>
</comment>
<dbReference type="Proteomes" id="UP001454036">
    <property type="component" value="Unassembled WGS sequence"/>
</dbReference>
<organism evidence="2 3">
    <name type="scientific">Lithospermum erythrorhizon</name>
    <name type="common">Purple gromwell</name>
    <name type="synonym">Lithospermum officinale var. erythrorhizon</name>
    <dbReference type="NCBI Taxonomy" id="34254"/>
    <lineage>
        <taxon>Eukaryota</taxon>
        <taxon>Viridiplantae</taxon>
        <taxon>Streptophyta</taxon>
        <taxon>Embryophyta</taxon>
        <taxon>Tracheophyta</taxon>
        <taxon>Spermatophyta</taxon>
        <taxon>Magnoliopsida</taxon>
        <taxon>eudicotyledons</taxon>
        <taxon>Gunneridae</taxon>
        <taxon>Pentapetalae</taxon>
        <taxon>asterids</taxon>
        <taxon>lamiids</taxon>
        <taxon>Boraginales</taxon>
        <taxon>Boraginaceae</taxon>
        <taxon>Boraginoideae</taxon>
        <taxon>Lithospermeae</taxon>
        <taxon>Lithospermum</taxon>
    </lineage>
</organism>
<keyword evidence="3" id="KW-1185">Reference proteome</keyword>
<reference evidence="2 3" key="1">
    <citation type="submission" date="2024-01" db="EMBL/GenBank/DDBJ databases">
        <title>The complete chloroplast genome sequence of Lithospermum erythrorhizon: insights into the phylogenetic relationship among Boraginaceae species and the maternal lineages of purple gromwells.</title>
        <authorList>
            <person name="Okada T."/>
            <person name="Watanabe K."/>
        </authorList>
    </citation>
    <scope>NUCLEOTIDE SEQUENCE [LARGE SCALE GENOMIC DNA]</scope>
</reference>
<name>A0AAV3QJR0_LITER</name>
<dbReference type="AlphaFoldDB" id="A0AAV3QJR0"/>
<evidence type="ECO:0000313" key="2">
    <source>
        <dbReference type="EMBL" id="GAA0164317.1"/>
    </source>
</evidence>
<evidence type="ECO:0000313" key="3">
    <source>
        <dbReference type="Proteomes" id="UP001454036"/>
    </source>
</evidence>
<proteinExistence type="predicted"/>
<evidence type="ECO:0000256" key="1">
    <source>
        <dbReference type="SAM" id="MobiDB-lite"/>
    </source>
</evidence>
<feature type="region of interest" description="Disordered" evidence="1">
    <location>
        <begin position="1"/>
        <end position="20"/>
    </location>
</feature>
<sequence length="84" mass="9782">MKCQLKRERRKGSQESQLTHYKREKRRISINIATGLFETSDGTLSWQARNSDIKLRNYLRSIGAVASSLESGFLRSDNKKLEFF</sequence>
<gene>
    <name evidence="2" type="ORF">LIER_19983</name>
</gene>
<protein>
    <submittedName>
        <fullName evidence="2">Uncharacterized protein</fullName>
    </submittedName>
</protein>